<dbReference type="AlphaFoldDB" id="A0A2P6RQE6"/>
<reference evidence="1 2" key="1">
    <citation type="journal article" date="2018" name="Nat. Genet.">
        <title>The Rosa genome provides new insights in the design of modern roses.</title>
        <authorList>
            <person name="Bendahmane M."/>
        </authorList>
    </citation>
    <scope>NUCLEOTIDE SEQUENCE [LARGE SCALE GENOMIC DNA]</scope>
    <source>
        <strain evidence="2">cv. Old Blush</strain>
    </source>
</reference>
<dbReference type="Gramene" id="PRQ48653">
    <property type="protein sequence ID" value="PRQ48653"/>
    <property type="gene ID" value="RchiOBHm_Chr2g0113171"/>
</dbReference>
<keyword evidence="2" id="KW-1185">Reference proteome</keyword>
<accession>A0A2P6RQE6</accession>
<name>A0A2P6RQE6_ROSCH</name>
<dbReference type="Proteomes" id="UP000238479">
    <property type="component" value="Chromosome 2"/>
</dbReference>
<evidence type="ECO:0000313" key="1">
    <source>
        <dbReference type="EMBL" id="PRQ48653.1"/>
    </source>
</evidence>
<comment type="caution">
    <text evidence="1">The sequence shown here is derived from an EMBL/GenBank/DDBJ whole genome shotgun (WGS) entry which is preliminary data.</text>
</comment>
<protein>
    <submittedName>
        <fullName evidence="1">Uncharacterized protein</fullName>
    </submittedName>
</protein>
<evidence type="ECO:0000313" key="2">
    <source>
        <dbReference type="Proteomes" id="UP000238479"/>
    </source>
</evidence>
<organism evidence="1 2">
    <name type="scientific">Rosa chinensis</name>
    <name type="common">China rose</name>
    <dbReference type="NCBI Taxonomy" id="74649"/>
    <lineage>
        <taxon>Eukaryota</taxon>
        <taxon>Viridiplantae</taxon>
        <taxon>Streptophyta</taxon>
        <taxon>Embryophyta</taxon>
        <taxon>Tracheophyta</taxon>
        <taxon>Spermatophyta</taxon>
        <taxon>Magnoliopsida</taxon>
        <taxon>eudicotyledons</taxon>
        <taxon>Gunneridae</taxon>
        <taxon>Pentapetalae</taxon>
        <taxon>rosids</taxon>
        <taxon>fabids</taxon>
        <taxon>Rosales</taxon>
        <taxon>Rosaceae</taxon>
        <taxon>Rosoideae</taxon>
        <taxon>Rosoideae incertae sedis</taxon>
        <taxon>Rosa</taxon>
    </lineage>
</organism>
<dbReference type="EMBL" id="PDCK01000040">
    <property type="protein sequence ID" value="PRQ48653.1"/>
    <property type="molecule type" value="Genomic_DNA"/>
</dbReference>
<sequence length="49" mass="5371">MDAGWEEHLAQTQHPIGGLKWGAVAAISCSWLGEAEEKYIILLLCCKLS</sequence>
<proteinExistence type="predicted"/>
<gene>
    <name evidence="1" type="ORF">RchiOBHm_Chr2g0113171</name>
</gene>